<gene>
    <name evidence="1" type="ORF">N476_21055</name>
</gene>
<reference evidence="1 2" key="1">
    <citation type="submission" date="2013-07" db="EMBL/GenBank/DDBJ databases">
        <title>Comparative Genomic and Metabolomic Analysis of Twelve Strains of Pseudoalteromonas luteoviolacea.</title>
        <authorList>
            <person name="Vynne N.G."/>
            <person name="Mansson M."/>
            <person name="Gram L."/>
        </authorList>
    </citation>
    <scope>NUCLEOTIDE SEQUENCE [LARGE SCALE GENOMIC DNA]</scope>
    <source>
        <strain evidence="1 2">H33</strain>
    </source>
</reference>
<evidence type="ECO:0000313" key="1">
    <source>
        <dbReference type="EMBL" id="KZN48705.1"/>
    </source>
</evidence>
<dbReference type="PATRIC" id="fig|1365251.3.peg.3672"/>
<organism evidence="1 2">
    <name type="scientific">Pseudoalteromonas luteoviolacea H33</name>
    <dbReference type="NCBI Taxonomy" id="1365251"/>
    <lineage>
        <taxon>Bacteria</taxon>
        <taxon>Pseudomonadati</taxon>
        <taxon>Pseudomonadota</taxon>
        <taxon>Gammaproteobacteria</taxon>
        <taxon>Alteromonadales</taxon>
        <taxon>Pseudoalteromonadaceae</taxon>
        <taxon>Pseudoalteromonas</taxon>
    </lineage>
</organism>
<accession>A0A167DDM0</accession>
<dbReference type="Proteomes" id="UP000076503">
    <property type="component" value="Unassembled WGS sequence"/>
</dbReference>
<dbReference type="EMBL" id="AUXZ01000090">
    <property type="protein sequence ID" value="KZN48705.1"/>
    <property type="molecule type" value="Genomic_DNA"/>
</dbReference>
<proteinExistence type="predicted"/>
<protein>
    <submittedName>
        <fullName evidence="1">Uncharacterized protein</fullName>
    </submittedName>
</protein>
<comment type="caution">
    <text evidence="1">The sequence shown here is derived from an EMBL/GenBank/DDBJ whole genome shotgun (WGS) entry which is preliminary data.</text>
</comment>
<dbReference type="RefSeq" id="WP_063362967.1">
    <property type="nucleotide sequence ID" value="NZ_AUXZ01000090.1"/>
</dbReference>
<evidence type="ECO:0000313" key="2">
    <source>
        <dbReference type="Proteomes" id="UP000076503"/>
    </source>
</evidence>
<name>A0A167DDM0_9GAMM</name>
<dbReference type="OrthoDB" id="6293589at2"/>
<sequence length="62" mass="6962">MKLHLKKKAIKKLQGQTILVERTNQIAGGAQSRSPFNCPHTQPAWYCMSYLGCISNRPEVSC</sequence>
<dbReference type="AlphaFoldDB" id="A0A167DDM0"/>